<evidence type="ECO:0000256" key="3">
    <source>
        <dbReference type="ARBA" id="ARBA00022679"/>
    </source>
</evidence>
<dbReference type="PANTHER" id="PTHR20961:SF5">
    <property type="entry name" value="GLYCOSYLTRANSFERASE-RELATED"/>
    <property type="match status" value="1"/>
</dbReference>
<reference evidence="6 7" key="1">
    <citation type="journal article" date="2019" name="Nat. Plants">
        <title>Stout camphor tree genome fills gaps in understanding of flowering plant genome evolution.</title>
        <authorList>
            <person name="Chaw S.M."/>
            <person name="Liu Y.C."/>
            <person name="Wu Y.W."/>
            <person name="Wang H.Y."/>
            <person name="Lin C.I."/>
            <person name="Wu C.S."/>
            <person name="Ke H.M."/>
            <person name="Chang L.Y."/>
            <person name="Hsu C.Y."/>
            <person name="Yang H.T."/>
            <person name="Sudianto E."/>
            <person name="Hsu M.H."/>
            <person name="Wu K.P."/>
            <person name="Wang L.N."/>
            <person name="Leebens-Mack J.H."/>
            <person name="Tsai I.J."/>
        </authorList>
    </citation>
    <scope>NUCLEOTIDE SEQUENCE [LARGE SCALE GENOMIC DNA]</scope>
    <source>
        <strain evidence="7">cv. Chaw 1501</strain>
        <tissue evidence="6">Young leaves</tissue>
    </source>
</reference>
<dbReference type="Pfam" id="PF04577">
    <property type="entry name" value="Glyco_transf_61"/>
    <property type="match status" value="1"/>
</dbReference>
<evidence type="ECO:0000313" key="7">
    <source>
        <dbReference type="Proteomes" id="UP000283530"/>
    </source>
</evidence>
<protein>
    <submittedName>
        <fullName evidence="6">Protein O-linked-mannose beta-1,4-N-acetylglucosaminyltransferase 2 isoform X1</fullName>
    </submittedName>
</protein>
<dbReference type="GO" id="GO:0000139">
    <property type="term" value="C:Golgi membrane"/>
    <property type="evidence" value="ECO:0007669"/>
    <property type="project" value="UniProtKB-SubCell"/>
</dbReference>
<dbReference type="OrthoDB" id="529273at2759"/>
<dbReference type="GO" id="GO:0016763">
    <property type="term" value="F:pentosyltransferase activity"/>
    <property type="evidence" value="ECO:0007669"/>
    <property type="project" value="UniProtKB-ARBA"/>
</dbReference>
<dbReference type="EMBL" id="QPKB01000011">
    <property type="protein sequence ID" value="RWR94845.1"/>
    <property type="molecule type" value="Genomic_DNA"/>
</dbReference>
<evidence type="ECO:0000259" key="5">
    <source>
        <dbReference type="Pfam" id="PF04577"/>
    </source>
</evidence>
<dbReference type="InterPro" id="IPR007657">
    <property type="entry name" value="Glycosyltransferase_61"/>
</dbReference>
<keyword evidence="2 6" id="KW-0328">Glycosyltransferase</keyword>
<keyword evidence="3 6" id="KW-0808">Transferase</keyword>
<dbReference type="PANTHER" id="PTHR20961">
    <property type="entry name" value="GLYCOSYLTRANSFERASE"/>
    <property type="match status" value="1"/>
</dbReference>
<accession>A0A3S3P6X2</accession>
<organism evidence="6 7">
    <name type="scientific">Cinnamomum micranthum f. kanehirae</name>
    <dbReference type="NCBI Taxonomy" id="337451"/>
    <lineage>
        <taxon>Eukaryota</taxon>
        <taxon>Viridiplantae</taxon>
        <taxon>Streptophyta</taxon>
        <taxon>Embryophyta</taxon>
        <taxon>Tracheophyta</taxon>
        <taxon>Spermatophyta</taxon>
        <taxon>Magnoliopsida</taxon>
        <taxon>Magnoliidae</taxon>
        <taxon>Laurales</taxon>
        <taxon>Lauraceae</taxon>
        <taxon>Cinnamomum</taxon>
    </lineage>
</organism>
<evidence type="ECO:0000256" key="4">
    <source>
        <dbReference type="ARBA" id="ARBA00023180"/>
    </source>
</evidence>
<name>A0A3S3P6X2_9MAGN</name>
<gene>
    <name evidence="6" type="ORF">CKAN_02415800</name>
</gene>
<dbReference type="AlphaFoldDB" id="A0A3S3P6X2"/>
<sequence length="537" mass="61340">MHSRQFIKEQNHKICQSEWWGPLKGTALLSDNIYLYVPPLHFCHELHKCFEPLADKIKEKQSTNKMALRYYTKLVKSLRLFEHAKVRYRTLFGCLALSICFLLVVRPSLEGPVKTVYSKMWMGSGCPSTVMIGNKDSSQQFAAESEKKIFPNNSICDISKPRSNFCEMKGDIRIHGNSSEILLVSSSQMGHYMENETWKIKPYARKEDSRAMSGVRELSLKSLTGHDQAPSCSIYHSVPALVFSTSGYTGNYFHDFTDVLVPLFITSRQYHGDIQFLITNFQAWWVDKYHVILKHLSKYEIINFDHEHKVHCFSNAFVGLRSHKELSIDPTRSPNGYSMYDFIRFLRSSYSLVRHYAITIGEDGGKKPRLMIVSRKGARAFTNVGEIVEMARSLGYEVVVSEAEFGTSLSKVSQIVNSCDVMMGVHGAGLTNVVFLPTNAILIQVVPFGETEWICRTAFGEPSVDMKIRYLEYKMEEKESTLTEQYPHDHPVRRDPGSIAKQGWDALATIYLGKQNVKLDVARFRDTLLQALELLHH</sequence>
<dbReference type="STRING" id="337451.A0A3S3P6X2"/>
<comment type="subcellular location">
    <subcellularLocation>
        <location evidence="1">Golgi apparatus membrane</location>
        <topology evidence="1">Single-pass type II membrane protein</topology>
    </subcellularLocation>
</comment>
<evidence type="ECO:0000313" key="6">
    <source>
        <dbReference type="EMBL" id="RWR94845.1"/>
    </source>
</evidence>
<proteinExistence type="predicted"/>
<evidence type="ECO:0000256" key="1">
    <source>
        <dbReference type="ARBA" id="ARBA00004323"/>
    </source>
</evidence>
<evidence type="ECO:0000256" key="2">
    <source>
        <dbReference type="ARBA" id="ARBA00022676"/>
    </source>
</evidence>
<feature type="domain" description="Glycosyltransferase 61 catalytic" evidence="5">
    <location>
        <begin position="252"/>
        <end position="442"/>
    </location>
</feature>
<keyword evidence="7" id="KW-1185">Reference proteome</keyword>
<comment type="caution">
    <text evidence="6">The sequence shown here is derived from an EMBL/GenBank/DDBJ whole genome shotgun (WGS) entry which is preliminary data.</text>
</comment>
<keyword evidence="4" id="KW-0325">Glycoprotein</keyword>
<dbReference type="Proteomes" id="UP000283530">
    <property type="component" value="Unassembled WGS sequence"/>
</dbReference>
<dbReference type="InterPro" id="IPR049625">
    <property type="entry name" value="Glyco_transf_61_cat"/>
</dbReference>